<feature type="region of interest" description="Disordered" evidence="1">
    <location>
        <begin position="273"/>
        <end position="300"/>
    </location>
</feature>
<feature type="compositionally biased region" description="Low complexity" evidence="1">
    <location>
        <begin position="335"/>
        <end position="352"/>
    </location>
</feature>
<name>A0A423THB3_PENVA</name>
<accession>A0A423THB3</accession>
<evidence type="ECO:0000256" key="1">
    <source>
        <dbReference type="SAM" id="MobiDB-lite"/>
    </source>
</evidence>
<feature type="compositionally biased region" description="Basic and acidic residues" evidence="1">
    <location>
        <begin position="526"/>
        <end position="570"/>
    </location>
</feature>
<comment type="caution">
    <text evidence="3">The sequence shown here is derived from an EMBL/GenBank/DDBJ whole genome shotgun (WGS) entry which is preliminary data.</text>
</comment>
<sequence length="721" mass="80777">MASATLNSGLLEALVSRGTTPQAVGEADPQPGSPGSAGGDPTSAHHAYLHAHFQGVANHYEEGSDLHDVSTSGGDATTEDDETSLNDQLSHYYQRGGDDSHLSASAKKRRKQSNPVRLPTPQGDLQEQPPSKPEEAQFDSEMSNPSGDGEEGIACPHCHVEAPSEDSLRRHIIEEHIGRLLTDDEARLRQQREEPEPGENRKSESEPGPLNLSSPRWDGRPPSRHHDEEGRSPPTSIPMPPSFGDGKLGMPGLLPLGPPPFLFPFLQQQAERERMAGLPHSQQALSPSSSSSSMANGQQQQRIFNQQAYCDLCHKEFCNKYFLKTHKANKHGIYSPETSSSPTGIPSSHSTPLGPSVSMASSMTSPLGPSLATGGFAGSPYAGAFITTNMNALPLRPLLPSQLSVNKPSSKDSSTSNKTGGVINLEAYCELCQKEFCNKYFLKRHKAKIHGINIEVVTKPKNAGQMPPRVAPDRPEGWCDACRRDIGSRASLNAHKLQAHGPHIVAPLPSPHTTSPHTVRNPRTPTPKESRRDGPDHREYFSPWESYKDARTPVKVEQSRDLRESPKDIPGRSPWDRPLGSPWDAVRDNPRSDRPLESPKDNRREHMDGMKKEESWNEQRLRNEDQYHQHAERSGYHDRLSESGDFPLDARDMQAMREQQHREWEMQQRDLENHERDQQQREREHLQREREHQMREQERPTNKQRVPRSRKRRTEWLASSR</sequence>
<dbReference type="PROSITE" id="PS00028">
    <property type="entry name" value="ZINC_FINGER_C2H2_1"/>
    <property type="match status" value="2"/>
</dbReference>
<dbReference type="SMART" id="SM00355">
    <property type="entry name" value="ZnF_C2H2"/>
    <property type="match status" value="4"/>
</dbReference>
<feature type="region of interest" description="Disordered" evidence="1">
    <location>
        <begin position="502"/>
        <end position="721"/>
    </location>
</feature>
<feature type="region of interest" description="Disordered" evidence="1">
    <location>
        <begin position="1"/>
        <end position="46"/>
    </location>
</feature>
<dbReference type="Gene3D" id="3.30.160.60">
    <property type="entry name" value="Classic Zinc Finger"/>
    <property type="match status" value="1"/>
</dbReference>
<feature type="compositionally biased region" description="Basic and acidic residues" evidence="1">
    <location>
        <begin position="585"/>
        <end position="701"/>
    </location>
</feature>
<feature type="compositionally biased region" description="Low complexity" evidence="1">
    <location>
        <begin position="281"/>
        <end position="300"/>
    </location>
</feature>
<evidence type="ECO:0000313" key="3">
    <source>
        <dbReference type="EMBL" id="ROT75884.1"/>
    </source>
</evidence>
<proteinExistence type="predicted"/>
<evidence type="ECO:0000259" key="2">
    <source>
        <dbReference type="PROSITE" id="PS00028"/>
    </source>
</evidence>
<feature type="compositionally biased region" description="Basic and acidic residues" evidence="1">
    <location>
        <begin position="217"/>
        <end position="231"/>
    </location>
</feature>
<feature type="domain" description="C2H2-type" evidence="2">
    <location>
        <begin position="429"/>
        <end position="450"/>
    </location>
</feature>
<dbReference type="AlphaFoldDB" id="A0A423THB3"/>
<organism evidence="3 4">
    <name type="scientific">Penaeus vannamei</name>
    <name type="common">Whiteleg shrimp</name>
    <name type="synonym">Litopenaeus vannamei</name>
    <dbReference type="NCBI Taxonomy" id="6689"/>
    <lineage>
        <taxon>Eukaryota</taxon>
        <taxon>Metazoa</taxon>
        <taxon>Ecdysozoa</taxon>
        <taxon>Arthropoda</taxon>
        <taxon>Crustacea</taxon>
        <taxon>Multicrustacea</taxon>
        <taxon>Malacostraca</taxon>
        <taxon>Eumalacostraca</taxon>
        <taxon>Eucarida</taxon>
        <taxon>Decapoda</taxon>
        <taxon>Dendrobranchiata</taxon>
        <taxon>Penaeoidea</taxon>
        <taxon>Penaeidae</taxon>
        <taxon>Penaeus</taxon>
    </lineage>
</organism>
<feature type="region of interest" description="Disordered" evidence="1">
    <location>
        <begin position="60"/>
        <end position="156"/>
    </location>
</feature>
<reference evidence="3 4" key="2">
    <citation type="submission" date="2019-01" db="EMBL/GenBank/DDBJ databases">
        <title>The decoding of complex shrimp genome reveals the adaptation for benthos swimmer, frequently molting mechanism and breeding impact on genome.</title>
        <authorList>
            <person name="Sun Y."/>
            <person name="Gao Y."/>
            <person name="Yu Y."/>
        </authorList>
    </citation>
    <scope>NUCLEOTIDE SEQUENCE [LARGE SCALE GENOMIC DNA]</scope>
    <source>
        <tissue evidence="3">Muscle</tissue>
    </source>
</reference>
<dbReference type="Proteomes" id="UP000283509">
    <property type="component" value="Unassembled WGS sequence"/>
</dbReference>
<reference evidence="3 4" key="1">
    <citation type="submission" date="2018-04" db="EMBL/GenBank/DDBJ databases">
        <authorList>
            <person name="Zhang X."/>
            <person name="Yuan J."/>
            <person name="Li F."/>
            <person name="Xiang J."/>
        </authorList>
    </citation>
    <scope>NUCLEOTIDE SEQUENCE [LARGE SCALE GENOMIC DNA]</scope>
    <source>
        <tissue evidence="3">Muscle</tissue>
    </source>
</reference>
<dbReference type="OrthoDB" id="10020956at2759"/>
<gene>
    <name evidence="3" type="ORF">C7M84_005561</name>
</gene>
<keyword evidence="4" id="KW-1185">Reference proteome</keyword>
<feature type="compositionally biased region" description="Basic and acidic residues" evidence="1">
    <location>
        <begin position="182"/>
        <end position="205"/>
    </location>
</feature>
<evidence type="ECO:0000313" key="4">
    <source>
        <dbReference type="Proteomes" id="UP000283509"/>
    </source>
</evidence>
<dbReference type="EMBL" id="QCYY01001719">
    <property type="protein sequence ID" value="ROT75884.1"/>
    <property type="molecule type" value="Genomic_DNA"/>
</dbReference>
<dbReference type="InterPro" id="IPR013087">
    <property type="entry name" value="Znf_C2H2_type"/>
</dbReference>
<feature type="region of interest" description="Disordered" evidence="1">
    <location>
        <begin position="182"/>
        <end position="253"/>
    </location>
</feature>
<feature type="domain" description="C2H2-type" evidence="2">
    <location>
        <begin position="310"/>
        <end position="331"/>
    </location>
</feature>
<dbReference type="PANTHER" id="PTHR21190">
    <property type="entry name" value="GH10077P"/>
    <property type="match status" value="1"/>
</dbReference>
<feature type="region of interest" description="Disordered" evidence="1">
    <location>
        <begin position="334"/>
        <end position="364"/>
    </location>
</feature>
<protein>
    <submittedName>
        <fullName evidence="3">Zinc finger protein</fullName>
    </submittedName>
</protein>
<dbReference type="PANTHER" id="PTHR21190:SF1">
    <property type="entry name" value="GH10077P"/>
    <property type="match status" value="1"/>
</dbReference>